<protein>
    <submittedName>
        <fullName evidence="2">Uncharacterized protein</fullName>
    </submittedName>
</protein>
<proteinExistence type="predicted"/>
<gene>
    <name evidence="2" type="ORF">BLNAU_16098</name>
</gene>
<name>A0ABQ9XCH3_9EUKA</name>
<keyword evidence="3" id="KW-1185">Reference proteome</keyword>
<feature type="compositionally biased region" description="Polar residues" evidence="1">
    <location>
        <begin position="91"/>
        <end position="106"/>
    </location>
</feature>
<sequence>MPPHLLFSINLIIQLQQTRHSSALFHARPSTKTLISQLSSFSTHPSFHHRPTVALSRSSRKASGNWPSQSQAQVQKTPSHLIRQVRPTRPTPNNQRIPMTLSSHQTSKQLSRSCHLRLLGVWLW</sequence>
<organism evidence="2 3">
    <name type="scientific">Blattamonas nauphoetae</name>
    <dbReference type="NCBI Taxonomy" id="2049346"/>
    <lineage>
        <taxon>Eukaryota</taxon>
        <taxon>Metamonada</taxon>
        <taxon>Preaxostyla</taxon>
        <taxon>Oxymonadida</taxon>
        <taxon>Blattamonas</taxon>
    </lineage>
</organism>
<reference evidence="2 3" key="1">
    <citation type="journal article" date="2022" name="bioRxiv">
        <title>Genomics of Preaxostyla Flagellates Illuminates Evolutionary Transitions and the Path Towards Mitochondrial Loss.</title>
        <authorList>
            <person name="Novak L.V.F."/>
            <person name="Treitli S.C."/>
            <person name="Pyrih J."/>
            <person name="Halakuc P."/>
            <person name="Pipaliya S.V."/>
            <person name="Vacek V."/>
            <person name="Brzon O."/>
            <person name="Soukal P."/>
            <person name="Eme L."/>
            <person name="Dacks J.B."/>
            <person name="Karnkowska A."/>
            <person name="Elias M."/>
            <person name="Hampl V."/>
        </authorList>
    </citation>
    <scope>NUCLEOTIDE SEQUENCE [LARGE SCALE GENOMIC DNA]</scope>
    <source>
        <strain evidence="2">NAU3</strain>
        <tissue evidence="2">Gut</tissue>
    </source>
</reference>
<comment type="caution">
    <text evidence="2">The sequence shown here is derived from an EMBL/GenBank/DDBJ whole genome shotgun (WGS) entry which is preliminary data.</text>
</comment>
<evidence type="ECO:0000313" key="2">
    <source>
        <dbReference type="EMBL" id="KAK2948992.1"/>
    </source>
</evidence>
<feature type="region of interest" description="Disordered" evidence="1">
    <location>
        <begin position="44"/>
        <end position="106"/>
    </location>
</feature>
<feature type="compositionally biased region" description="Polar residues" evidence="1">
    <location>
        <begin position="55"/>
        <end position="78"/>
    </location>
</feature>
<evidence type="ECO:0000256" key="1">
    <source>
        <dbReference type="SAM" id="MobiDB-lite"/>
    </source>
</evidence>
<dbReference type="Proteomes" id="UP001281761">
    <property type="component" value="Unassembled WGS sequence"/>
</dbReference>
<accession>A0ABQ9XCH3</accession>
<evidence type="ECO:0000313" key="3">
    <source>
        <dbReference type="Proteomes" id="UP001281761"/>
    </source>
</evidence>
<dbReference type="EMBL" id="JARBJD010000165">
    <property type="protein sequence ID" value="KAK2948992.1"/>
    <property type="molecule type" value="Genomic_DNA"/>
</dbReference>